<comment type="caution">
    <text evidence="1">The sequence shown here is derived from an EMBL/GenBank/DDBJ whole genome shotgun (WGS) entry which is preliminary data.</text>
</comment>
<dbReference type="OrthoDB" id="2166610at2"/>
<dbReference type="EMBL" id="QYTV02000014">
    <property type="protein sequence ID" value="RST71110.1"/>
    <property type="molecule type" value="Genomic_DNA"/>
</dbReference>
<organism evidence="1 2">
    <name type="scientific">Siminovitchia acidinfaciens</name>
    <dbReference type="NCBI Taxonomy" id="2321395"/>
    <lineage>
        <taxon>Bacteria</taxon>
        <taxon>Bacillati</taxon>
        <taxon>Bacillota</taxon>
        <taxon>Bacilli</taxon>
        <taxon>Bacillales</taxon>
        <taxon>Bacillaceae</taxon>
        <taxon>Siminovitchia</taxon>
    </lineage>
</organism>
<reference evidence="1" key="1">
    <citation type="submission" date="2018-12" db="EMBL/GenBank/DDBJ databases">
        <authorList>
            <person name="Sun L."/>
            <person name="Chen Z."/>
        </authorList>
    </citation>
    <scope>NUCLEOTIDE SEQUENCE [LARGE SCALE GENOMIC DNA]</scope>
    <source>
        <strain evidence="1">3-2-2</strain>
    </source>
</reference>
<protein>
    <submittedName>
        <fullName evidence="1">DUF2508 family protein</fullName>
    </submittedName>
</protein>
<keyword evidence="2" id="KW-1185">Reference proteome</keyword>
<dbReference type="AlphaFoldDB" id="A0A429XTI8"/>
<gene>
    <name evidence="1" type="ORF">D4T97_019265</name>
</gene>
<accession>A0A429XTI8</accession>
<proteinExistence type="predicted"/>
<dbReference type="Pfam" id="PF10704">
    <property type="entry name" value="DUF2508"/>
    <property type="match status" value="1"/>
</dbReference>
<dbReference type="Proteomes" id="UP000287156">
    <property type="component" value="Unassembled WGS sequence"/>
</dbReference>
<dbReference type="RefSeq" id="WP_126052398.1">
    <property type="nucleotide sequence ID" value="NZ_QYTV02000014.1"/>
</dbReference>
<evidence type="ECO:0000313" key="1">
    <source>
        <dbReference type="EMBL" id="RST71110.1"/>
    </source>
</evidence>
<sequence length="71" mass="8873">MFRKQKLRKEFDHRLIDLMGNIKKDWDQKSEMLRMSYEPDDELKYRMQLSKAKYVFLFKEAKKRKLSIKDQ</sequence>
<evidence type="ECO:0000313" key="2">
    <source>
        <dbReference type="Proteomes" id="UP000287156"/>
    </source>
</evidence>
<name>A0A429XTI8_9BACI</name>
<dbReference type="InterPro" id="IPR019644">
    <property type="entry name" value="DUF2508"/>
</dbReference>